<evidence type="ECO:0000256" key="1">
    <source>
        <dbReference type="ARBA" id="ARBA00022448"/>
    </source>
</evidence>
<protein>
    <recommendedName>
        <fullName evidence="4">Thioredoxin domain-containing protein</fullName>
    </recommendedName>
</protein>
<keyword evidence="3" id="KW-1015">Disulfide bond</keyword>
<evidence type="ECO:0000313" key="5">
    <source>
        <dbReference type="EMBL" id="CAE7252845.1"/>
    </source>
</evidence>
<dbReference type="InterPro" id="IPR036249">
    <property type="entry name" value="Thioredoxin-like_sf"/>
</dbReference>
<accession>A0A812M067</accession>
<dbReference type="Pfam" id="PF00085">
    <property type="entry name" value="Thioredoxin"/>
    <property type="match status" value="1"/>
</dbReference>
<dbReference type="PROSITE" id="PS00194">
    <property type="entry name" value="THIOREDOXIN_1"/>
    <property type="match status" value="1"/>
</dbReference>
<sequence>MQQRCVAEIGPAELDAAIQGRGAVVLDVYAVWCGPCKFLEPALTKLARRLTSGEFDEDGIPGPQVLRLDSDRYTTKATALGVEGLPTVIFFKNGVETGRFEGAVSLSQLEDAAARALGMVELLDDTGSSAEVSSLEELELTVQMEEILLLGVLGSGKSEENSVALDGTLQLLRRQLGGQLQVLTLDAARIPGVGESLQLGDLPAVVIFQDGQKIMQLEGVDAAAASVEDLQEALEDVAGPSASAG</sequence>
<keyword evidence="6" id="KW-1185">Reference proteome</keyword>
<proteinExistence type="predicted"/>
<dbReference type="InterPro" id="IPR013766">
    <property type="entry name" value="Thioredoxin_domain"/>
</dbReference>
<gene>
    <name evidence="5" type="ORF">SPIL2461_LOCUS4952</name>
</gene>
<keyword evidence="2" id="KW-0249">Electron transport</keyword>
<dbReference type="Gene3D" id="3.40.30.10">
    <property type="entry name" value="Glutaredoxin"/>
    <property type="match status" value="1"/>
</dbReference>
<evidence type="ECO:0000313" key="6">
    <source>
        <dbReference type="Proteomes" id="UP000649617"/>
    </source>
</evidence>
<dbReference type="PROSITE" id="PS51352">
    <property type="entry name" value="THIOREDOXIN_2"/>
    <property type="match status" value="1"/>
</dbReference>
<keyword evidence="1" id="KW-0813">Transport</keyword>
<dbReference type="EMBL" id="CAJNIZ010006803">
    <property type="protein sequence ID" value="CAE7252845.1"/>
    <property type="molecule type" value="Genomic_DNA"/>
</dbReference>
<dbReference type="SUPFAM" id="SSF52833">
    <property type="entry name" value="Thioredoxin-like"/>
    <property type="match status" value="2"/>
</dbReference>
<reference evidence="5" key="1">
    <citation type="submission" date="2021-02" db="EMBL/GenBank/DDBJ databases">
        <authorList>
            <person name="Dougan E. K."/>
            <person name="Rhodes N."/>
            <person name="Thang M."/>
            <person name="Chan C."/>
        </authorList>
    </citation>
    <scope>NUCLEOTIDE SEQUENCE</scope>
</reference>
<feature type="domain" description="Thioredoxin" evidence="4">
    <location>
        <begin position="3"/>
        <end position="118"/>
    </location>
</feature>
<dbReference type="PANTHER" id="PTHR45663">
    <property type="entry name" value="GEO12009P1"/>
    <property type="match status" value="1"/>
</dbReference>
<dbReference type="PANTHER" id="PTHR45663:SF11">
    <property type="entry name" value="GEO12009P1"/>
    <property type="match status" value="1"/>
</dbReference>
<dbReference type="OrthoDB" id="2121326at2759"/>
<organism evidence="5 6">
    <name type="scientific">Symbiodinium pilosum</name>
    <name type="common">Dinoflagellate</name>
    <dbReference type="NCBI Taxonomy" id="2952"/>
    <lineage>
        <taxon>Eukaryota</taxon>
        <taxon>Sar</taxon>
        <taxon>Alveolata</taxon>
        <taxon>Dinophyceae</taxon>
        <taxon>Suessiales</taxon>
        <taxon>Symbiodiniaceae</taxon>
        <taxon>Symbiodinium</taxon>
    </lineage>
</organism>
<comment type="caution">
    <text evidence="5">The sequence shown here is derived from an EMBL/GenBank/DDBJ whole genome shotgun (WGS) entry which is preliminary data.</text>
</comment>
<dbReference type="GO" id="GO:0005737">
    <property type="term" value="C:cytoplasm"/>
    <property type="evidence" value="ECO:0007669"/>
    <property type="project" value="TreeGrafter"/>
</dbReference>
<dbReference type="CDD" id="cd02947">
    <property type="entry name" value="TRX_family"/>
    <property type="match status" value="1"/>
</dbReference>
<evidence type="ECO:0000256" key="3">
    <source>
        <dbReference type="ARBA" id="ARBA00023157"/>
    </source>
</evidence>
<dbReference type="InterPro" id="IPR017937">
    <property type="entry name" value="Thioredoxin_CS"/>
</dbReference>
<evidence type="ECO:0000259" key="4">
    <source>
        <dbReference type="PROSITE" id="PS51352"/>
    </source>
</evidence>
<dbReference type="GO" id="GO:0015035">
    <property type="term" value="F:protein-disulfide reductase activity"/>
    <property type="evidence" value="ECO:0007669"/>
    <property type="project" value="TreeGrafter"/>
</dbReference>
<dbReference type="PRINTS" id="PR00421">
    <property type="entry name" value="THIOREDOXIN"/>
</dbReference>
<dbReference type="Proteomes" id="UP000649617">
    <property type="component" value="Unassembled WGS sequence"/>
</dbReference>
<dbReference type="AlphaFoldDB" id="A0A812M067"/>
<name>A0A812M067_SYMPI</name>
<evidence type="ECO:0000256" key="2">
    <source>
        <dbReference type="ARBA" id="ARBA00022982"/>
    </source>
</evidence>